<dbReference type="PIRSF" id="PIRSF021350">
    <property type="entry name" value="UCP021350"/>
    <property type="match status" value="1"/>
</dbReference>
<sequence>MFKYLILDCIKQLNGERTIYNVYHLLTAKKSAQTVQDSNIFGLKSYFGIYKTLTREKFDRFIFQLEKEQLVEFSNNQAMYLTKRGSKLLDSLHRKLSPFLYFDGVRFYDTSDTFSTRLILFIQTLTQMHQKNSTFIPIIEDVYVQKFVKKVWKERKENSLVLLEFIYHDLFNVLQTFPSVYSAIFVEHLTTAEKVGLSKKQLSDKYNLPIHDVYLSLINIFHYISHKIEEGENLKVLTNLYPDHIGNGMLSDSATKTLHLLNKGLGIDEIVTIRNLKENTVKDHIVEIAYMDKMPSWDQYISKQQYLLIKQVLDITSTKRLKDIKSQLAESVTYFQIKLVMALEQSEGYKS</sequence>
<proteinExistence type="predicted"/>
<dbReference type="Gene3D" id="1.10.10.10">
    <property type="entry name" value="Winged helix-like DNA-binding domain superfamily/Winged helix DNA-binding domain"/>
    <property type="match status" value="1"/>
</dbReference>
<reference evidence="2 3" key="1">
    <citation type="submission" date="2016-11" db="EMBL/GenBank/DDBJ databases">
        <authorList>
            <person name="Jaros S."/>
            <person name="Januszkiewicz K."/>
            <person name="Wedrychowicz H."/>
        </authorList>
    </citation>
    <scope>NUCLEOTIDE SEQUENCE [LARGE SCALE GENOMIC DNA]</scope>
    <source>
        <strain evidence="2 3">CGMCC 1.10681</strain>
    </source>
</reference>
<name>A0A1M7PRJ0_9BACI</name>
<dbReference type="RefSeq" id="WP_073202132.1">
    <property type="nucleotide sequence ID" value="NZ_FRCZ01000004.1"/>
</dbReference>
<accession>A0A1M7PRJ0</accession>
<dbReference type="OrthoDB" id="2354672at2"/>
<evidence type="ECO:0000313" key="2">
    <source>
        <dbReference type="EMBL" id="SHN20059.1"/>
    </source>
</evidence>
<dbReference type="Proteomes" id="UP000184184">
    <property type="component" value="Unassembled WGS sequence"/>
</dbReference>
<dbReference type="InterPro" id="IPR036388">
    <property type="entry name" value="WH-like_DNA-bd_sf"/>
</dbReference>
<protein>
    <submittedName>
        <fullName evidence="2">Uncharacterized protein YpbB</fullName>
    </submittedName>
</protein>
<evidence type="ECO:0000259" key="1">
    <source>
        <dbReference type="Pfam" id="PF14493"/>
    </source>
</evidence>
<dbReference type="InterPro" id="IPR029491">
    <property type="entry name" value="Helicase_HTH"/>
</dbReference>
<dbReference type="STRING" id="1027249.SAMN05216179_2463"/>
<dbReference type="InterPro" id="IPR008308">
    <property type="entry name" value="YpbB-like"/>
</dbReference>
<dbReference type="EMBL" id="FRCZ01000004">
    <property type="protein sequence ID" value="SHN20059.1"/>
    <property type="molecule type" value="Genomic_DNA"/>
</dbReference>
<dbReference type="AlphaFoldDB" id="A0A1M7PRJ0"/>
<keyword evidence="3" id="KW-1185">Reference proteome</keyword>
<organism evidence="2 3">
    <name type="scientific">Gracilibacillus kekensis</name>
    <dbReference type="NCBI Taxonomy" id="1027249"/>
    <lineage>
        <taxon>Bacteria</taxon>
        <taxon>Bacillati</taxon>
        <taxon>Bacillota</taxon>
        <taxon>Bacilli</taxon>
        <taxon>Bacillales</taxon>
        <taxon>Bacillaceae</taxon>
        <taxon>Gracilibacillus</taxon>
    </lineage>
</organism>
<gene>
    <name evidence="2" type="ORF">SAMN05216179_2463</name>
</gene>
<dbReference type="Pfam" id="PF14493">
    <property type="entry name" value="HTH_40"/>
    <property type="match status" value="1"/>
</dbReference>
<evidence type="ECO:0000313" key="3">
    <source>
        <dbReference type="Proteomes" id="UP000184184"/>
    </source>
</evidence>
<feature type="domain" description="Helicase Helix-turn-helix" evidence="1">
    <location>
        <begin position="253"/>
        <end position="341"/>
    </location>
</feature>